<proteinExistence type="predicted"/>
<protein>
    <submittedName>
        <fullName evidence="1">Uncharacterized protein</fullName>
    </submittedName>
</protein>
<dbReference type="Ensembl" id="ENSAOWT00000032234.1">
    <property type="protein sequence ID" value="ENSAOWP00000028450.1"/>
    <property type="gene ID" value="ENSAOWG00000019157.1"/>
</dbReference>
<name>A0A8B9QN52_APTOW</name>
<dbReference type="AlphaFoldDB" id="A0A8B9QN52"/>
<evidence type="ECO:0000313" key="2">
    <source>
        <dbReference type="Proteomes" id="UP000694424"/>
    </source>
</evidence>
<reference evidence="1" key="2">
    <citation type="submission" date="2025-09" db="UniProtKB">
        <authorList>
            <consortium name="Ensembl"/>
        </authorList>
    </citation>
    <scope>IDENTIFICATION</scope>
</reference>
<evidence type="ECO:0000313" key="1">
    <source>
        <dbReference type="Ensembl" id="ENSAOWP00000028450.1"/>
    </source>
</evidence>
<accession>A0A8B9QN52</accession>
<organism evidence="1 2">
    <name type="scientific">Apteryx owenii</name>
    <name type="common">Little spotted kiwi</name>
    <dbReference type="NCBI Taxonomy" id="8824"/>
    <lineage>
        <taxon>Eukaryota</taxon>
        <taxon>Metazoa</taxon>
        <taxon>Chordata</taxon>
        <taxon>Craniata</taxon>
        <taxon>Vertebrata</taxon>
        <taxon>Euteleostomi</taxon>
        <taxon>Archelosauria</taxon>
        <taxon>Archosauria</taxon>
        <taxon>Dinosauria</taxon>
        <taxon>Saurischia</taxon>
        <taxon>Theropoda</taxon>
        <taxon>Coelurosauria</taxon>
        <taxon>Aves</taxon>
        <taxon>Palaeognathae</taxon>
        <taxon>Apterygiformes</taxon>
        <taxon>Apterygidae</taxon>
        <taxon>Apteryx</taxon>
    </lineage>
</organism>
<keyword evidence="2" id="KW-1185">Reference proteome</keyword>
<sequence length="118" mass="13747">MAFPRDLYDDVYYSPRGFGDLLYGFGGLRGNQDLHRLGSPYSCYQDLYRLGSPYSCYQDLYRFGSPYGYRSFGNLYGNRGQSGYGDYYGYGDLQSYGYSFPFSSRFGNRYSYGNFYPY</sequence>
<reference evidence="1" key="1">
    <citation type="submission" date="2025-08" db="UniProtKB">
        <authorList>
            <consortium name="Ensembl"/>
        </authorList>
    </citation>
    <scope>IDENTIFICATION</scope>
</reference>
<dbReference type="Proteomes" id="UP000694424">
    <property type="component" value="Unplaced"/>
</dbReference>